<gene>
    <name evidence="2" type="ORF">SAMN04488096_104302</name>
</gene>
<feature type="chain" id="PRO_5013155572" evidence="1">
    <location>
        <begin position="22"/>
        <end position="170"/>
    </location>
</feature>
<reference evidence="2 3" key="1">
    <citation type="submission" date="2016-11" db="EMBL/GenBank/DDBJ databases">
        <authorList>
            <person name="Jaros S."/>
            <person name="Januszkiewicz K."/>
            <person name="Wedrychowicz H."/>
        </authorList>
    </citation>
    <scope>NUCLEOTIDE SEQUENCE [LARGE SCALE GENOMIC DNA]</scope>
    <source>
        <strain evidence="2 3">DSM 21425</strain>
    </source>
</reference>
<proteinExistence type="predicted"/>
<accession>A0A1M6E1J3</accession>
<evidence type="ECO:0000313" key="3">
    <source>
        <dbReference type="Proteomes" id="UP000184225"/>
    </source>
</evidence>
<evidence type="ECO:0000256" key="1">
    <source>
        <dbReference type="SAM" id="SignalP"/>
    </source>
</evidence>
<dbReference type="AlphaFoldDB" id="A0A1M6E1J3"/>
<protein>
    <submittedName>
        <fullName evidence="2">Uncharacterized protein</fullName>
    </submittedName>
</protein>
<dbReference type="RefSeq" id="WP_073150003.1">
    <property type="nucleotide sequence ID" value="NZ_FQYY01000004.1"/>
</dbReference>
<keyword evidence="1" id="KW-0732">Signal</keyword>
<sequence length="170" mass="19684">MKKYTLFTIIIALLFTSSCQKDDICPEATQTTPKLVIEFFDIENPELSKSVSNLNVIAEGQTDYYFETTEDLSTITIPLNTAQDFTNYTFVRNYDVDEDSPLVTNEDQIQFSYAVNLEYVNRACSYKAEFLNFNAVLIIETDEVNWIKAIEVLQPNEILDEEDTHLYIYH</sequence>
<dbReference type="EMBL" id="FQYY01000004">
    <property type="protein sequence ID" value="SHI79346.1"/>
    <property type="molecule type" value="Genomic_DNA"/>
</dbReference>
<dbReference type="Pfam" id="PF20050">
    <property type="entry name" value="DUF6452"/>
    <property type="match status" value="1"/>
</dbReference>
<name>A0A1M6E1J3_9FLAO</name>
<organism evidence="2 3">
    <name type="scientific">Mesonia phycicola</name>
    <dbReference type="NCBI Taxonomy" id="579105"/>
    <lineage>
        <taxon>Bacteria</taxon>
        <taxon>Pseudomonadati</taxon>
        <taxon>Bacteroidota</taxon>
        <taxon>Flavobacteriia</taxon>
        <taxon>Flavobacteriales</taxon>
        <taxon>Flavobacteriaceae</taxon>
        <taxon>Mesonia</taxon>
    </lineage>
</organism>
<dbReference type="OrthoDB" id="663527at2"/>
<dbReference type="Proteomes" id="UP000184225">
    <property type="component" value="Unassembled WGS sequence"/>
</dbReference>
<evidence type="ECO:0000313" key="2">
    <source>
        <dbReference type="EMBL" id="SHI79346.1"/>
    </source>
</evidence>
<dbReference type="STRING" id="579105.SAMN04488096_104302"/>
<feature type="signal peptide" evidence="1">
    <location>
        <begin position="1"/>
        <end position="21"/>
    </location>
</feature>
<dbReference type="PROSITE" id="PS51257">
    <property type="entry name" value="PROKAR_LIPOPROTEIN"/>
    <property type="match status" value="1"/>
</dbReference>
<keyword evidence="3" id="KW-1185">Reference proteome</keyword>
<dbReference type="InterPro" id="IPR045607">
    <property type="entry name" value="DUF6452"/>
</dbReference>